<dbReference type="EMBL" id="JAUFQU010000001">
    <property type="protein sequence ID" value="MDN3708298.1"/>
    <property type="molecule type" value="Genomic_DNA"/>
</dbReference>
<feature type="chain" id="PRO_5045918994" evidence="1">
    <location>
        <begin position="22"/>
        <end position="294"/>
    </location>
</feature>
<sequence length="294" mass="34602">MKLKNIIALALTSFVSLTSMAQTNLFNARTANEIGEKTLEDIISEAEGPMPYEYVNDRDVIFQKTVWETIPLDERANLIYYFPTKDQQDRKSLFSILKEGVMKKEIQEVYDFDDFSRKISTEELKKKFSRIDTTDVGKELLSYGEKKIPDEYIIETELTPADVVEYRIKGAWYFDRNQGELKYRLLGIAPVVVDINTKGSEQESFIELFWVFFPAARETFFKNYAYNEKNSRMKSNFDYLFNARKFSATIYKTDNIYGDEDISSYVGENAMFQLLESERIKEHIRDFEDDLWNY</sequence>
<evidence type="ECO:0000313" key="2">
    <source>
        <dbReference type="EMBL" id="MDN3708298.1"/>
    </source>
</evidence>
<feature type="signal peptide" evidence="1">
    <location>
        <begin position="1"/>
        <end position="21"/>
    </location>
</feature>
<gene>
    <name evidence="2" type="primary">gldN</name>
    <name evidence="2" type="ORF">QW060_14435</name>
</gene>
<proteinExistence type="predicted"/>
<organism evidence="2 3">
    <name type="scientific">Paenimyroides ceti</name>
    <dbReference type="NCBI Taxonomy" id="395087"/>
    <lineage>
        <taxon>Bacteria</taxon>
        <taxon>Pseudomonadati</taxon>
        <taxon>Bacteroidota</taxon>
        <taxon>Flavobacteriia</taxon>
        <taxon>Flavobacteriales</taxon>
        <taxon>Flavobacteriaceae</taxon>
        <taxon>Paenimyroides</taxon>
    </lineage>
</organism>
<dbReference type="Proteomes" id="UP001242368">
    <property type="component" value="Unassembled WGS sequence"/>
</dbReference>
<name>A0ABT8CUY7_9FLAO</name>
<dbReference type="InterPro" id="IPR019847">
    <property type="entry name" value="Gliding_motility_assoc_GldN"/>
</dbReference>
<dbReference type="Pfam" id="PF19841">
    <property type="entry name" value="GldN"/>
    <property type="match status" value="1"/>
</dbReference>
<keyword evidence="3" id="KW-1185">Reference proteome</keyword>
<accession>A0ABT8CUY7</accession>
<evidence type="ECO:0000313" key="3">
    <source>
        <dbReference type="Proteomes" id="UP001242368"/>
    </source>
</evidence>
<comment type="caution">
    <text evidence="2">The sequence shown here is derived from an EMBL/GenBank/DDBJ whole genome shotgun (WGS) entry which is preliminary data.</text>
</comment>
<protein>
    <submittedName>
        <fullName evidence="2">Gliding motility protein GldN</fullName>
    </submittedName>
</protein>
<evidence type="ECO:0000256" key="1">
    <source>
        <dbReference type="SAM" id="SignalP"/>
    </source>
</evidence>
<dbReference type="RefSeq" id="WP_290364170.1">
    <property type="nucleotide sequence ID" value="NZ_JAUFQU010000001.1"/>
</dbReference>
<keyword evidence="1" id="KW-0732">Signal</keyword>
<dbReference type="NCBIfam" id="TIGR03523">
    <property type="entry name" value="GldN"/>
    <property type="match status" value="1"/>
</dbReference>
<reference evidence="3" key="1">
    <citation type="journal article" date="2019" name="Int. J. Syst. Evol. Microbiol.">
        <title>The Global Catalogue of Microorganisms (GCM) 10K type strain sequencing project: providing services to taxonomists for standard genome sequencing and annotation.</title>
        <authorList>
            <consortium name="The Broad Institute Genomics Platform"/>
            <consortium name="The Broad Institute Genome Sequencing Center for Infectious Disease"/>
            <person name="Wu L."/>
            <person name="Ma J."/>
        </authorList>
    </citation>
    <scope>NUCLEOTIDE SEQUENCE [LARGE SCALE GENOMIC DNA]</scope>
    <source>
        <strain evidence="3">CECT 7184</strain>
    </source>
</reference>